<feature type="region of interest" description="Disordered" evidence="1">
    <location>
        <begin position="1"/>
        <end position="27"/>
    </location>
</feature>
<accession>A0ABQ7DAD6</accession>
<evidence type="ECO:0000256" key="1">
    <source>
        <dbReference type="SAM" id="MobiDB-lite"/>
    </source>
</evidence>
<organism evidence="2 3">
    <name type="scientific">Brassica cretica</name>
    <name type="common">Mustard</name>
    <dbReference type="NCBI Taxonomy" id="69181"/>
    <lineage>
        <taxon>Eukaryota</taxon>
        <taxon>Viridiplantae</taxon>
        <taxon>Streptophyta</taxon>
        <taxon>Embryophyta</taxon>
        <taxon>Tracheophyta</taxon>
        <taxon>Spermatophyta</taxon>
        <taxon>Magnoliopsida</taxon>
        <taxon>eudicotyledons</taxon>
        <taxon>Gunneridae</taxon>
        <taxon>Pentapetalae</taxon>
        <taxon>rosids</taxon>
        <taxon>malvids</taxon>
        <taxon>Brassicales</taxon>
        <taxon>Brassicaceae</taxon>
        <taxon>Brassiceae</taxon>
        <taxon>Brassica</taxon>
    </lineage>
</organism>
<name>A0ABQ7DAD6_BRACR</name>
<dbReference type="Proteomes" id="UP000266723">
    <property type="component" value="Unassembled WGS sequence"/>
</dbReference>
<comment type="caution">
    <text evidence="2">The sequence shown here is derived from an EMBL/GenBank/DDBJ whole genome shotgun (WGS) entry which is preliminary data.</text>
</comment>
<sequence length="81" mass="8819">MQLGEPPSWTKSSSANGQVGSHTDSARRFAELDRTRIQLGHSPSWIARGFSSAVRRAGSHMDSARPFADLDRPESVFTSSS</sequence>
<protein>
    <submittedName>
        <fullName evidence="2">Uncharacterized protein</fullName>
    </submittedName>
</protein>
<gene>
    <name evidence="2" type="ORF">DY000_02016621</name>
</gene>
<proteinExistence type="predicted"/>
<evidence type="ECO:0000313" key="3">
    <source>
        <dbReference type="Proteomes" id="UP000266723"/>
    </source>
</evidence>
<evidence type="ECO:0000313" key="2">
    <source>
        <dbReference type="EMBL" id="KAF3569486.1"/>
    </source>
</evidence>
<dbReference type="EMBL" id="QGKV02000759">
    <property type="protein sequence ID" value="KAF3569486.1"/>
    <property type="molecule type" value="Genomic_DNA"/>
</dbReference>
<keyword evidence="3" id="KW-1185">Reference proteome</keyword>
<feature type="compositionally biased region" description="Polar residues" evidence="1">
    <location>
        <begin position="9"/>
        <end position="23"/>
    </location>
</feature>
<feature type="region of interest" description="Disordered" evidence="1">
    <location>
        <begin position="57"/>
        <end position="81"/>
    </location>
</feature>
<reference evidence="2 3" key="1">
    <citation type="journal article" date="2020" name="BMC Genomics">
        <title>Intraspecific diversification of the crop wild relative Brassica cretica Lam. using demographic model selection.</title>
        <authorList>
            <person name="Kioukis A."/>
            <person name="Michalopoulou V.A."/>
            <person name="Briers L."/>
            <person name="Pirintsos S."/>
            <person name="Studholme D.J."/>
            <person name="Pavlidis P."/>
            <person name="Sarris P.F."/>
        </authorList>
    </citation>
    <scope>NUCLEOTIDE SEQUENCE [LARGE SCALE GENOMIC DNA]</scope>
    <source>
        <strain evidence="3">cv. PFS-1207/04</strain>
    </source>
</reference>